<sequence>MSSVIFGVDDRGVASIELNRPSAGNALDLEVAGGLAQAITSIRENADVRVVRLSSTGKIFCAGGDVRAMAAASDRPRFLADLAGSIHRSLIALDELPVPIVAAIQGPVAGAGLGLLLAADYVAATPASSYVAAYSMIGLSPDCGVSIGLPRAIGMRRALQMLVLNERIDASTALAWGLVDAVVELDELATDVDRVVSLLLDRQTSAVGQARRLVRASYQREFAQHLDDEALTITRLGGTEEVGALLSSRSR</sequence>
<comment type="function">
    <text evidence="1">Could possibly oxidize fatty acids using specific components.</text>
</comment>
<dbReference type="OrthoDB" id="3473569at2"/>
<dbReference type="STRING" id="158898.SAMN04488548_136284"/>
<comment type="catalytic activity">
    <reaction evidence="5">
        <text>a 4-saturated-(3S)-3-hydroxyacyl-CoA = a (3E)-enoyl-CoA + H2O</text>
        <dbReference type="Rhea" id="RHEA:20724"/>
        <dbReference type="ChEBI" id="CHEBI:15377"/>
        <dbReference type="ChEBI" id="CHEBI:58521"/>
        <dbReference type="ChEBI" id="CHEBI:137480"/>
        <dbReference type="EC" id="4.2.1.17"/>
    </reaction>
</comment>
<dbReference type="GO" id="GO:0006631">
    <property type="term" value="P:fatty acid metabolic process"/>
    <property type="evidence" value="ECO:0007669"/>
    <property type="project" value="UniProtKB-KW"/>
</dbReference>
<evidence type="ECO:0000313" key="8">
    <source>
        <dbReference type="EMBL" id="SDU79863.1"/>
    </source>
</evidence>
<dbReference type="SUPFAM" id="SSF52096">
    <property type="entry name" value="ClpP/crotonase"/>
    <property type="match status" value="1"/>
</dbReference>
<keyword evidence="3" id="KW-0276">Fatty acid metabolism</keyword>
<evidence type="ECO:0000256" key="2">
    <source>
        <dbReference type="ARBA" id="ARBA00005254"/>
    </source>
</evidence>
<keyword evidence="10" id="KW-1185">Reference proteome</keyword>
<evidence type="ECO:0000256" key="1">
    <source>
        <dbReference type="ARBA" id="ARBA00002994"/>
    </source>
</evidence>
<evidence type="ECO:0000313" key="9">
    <source>
        <dbReference type="Proteomes" id="UP000183180"/>
    </source>
</evidence>
<evidence type="ECO:0000313" key="10">
    <source>
        <dbReference type="Proteomes" id="UP001265083"/>
    </source>
</evidence>
<dbReference type="RefSeq" id="WP_005197937.1">
    <property type="nucleotide sequence ID" value="NZ_FNLM01000036.1"/>
</dbReference>
<dbReference type="PANTHER" id="PTHR42964:SF1">
    <property type="entry name" value="POLYKETIDE BIOSYNTHESIS ENOYL-COA HYDRATASE PKSH-RELATED"/>
    <property type="match status" value="1"/>
</dbReference>
<dbReference type="PROSITE" id="PS00166">
    <property type="entry name" value="ENOYL_COA_HYDRATASE"/>
    <property type="match status" value="1"/>
</dbReference>
<dbReference type="Pfam" id="PF00378">
    <property type="entry name" value="ECH_1"/>
    <property type="match status" value="1"/>
</dbReference>
<reference evidence="7 10" key="2">
    <citation type="submission" date="2023-08" db="EMBL/GenBank/DDBJ databases">
        <title>Bioegradation of LLDPE and BLDPE plastic by marine bacteria from coast plastic debris.</title>
        <authorList>
            <person name="Rong Z."/>
        </authorList>
    </citation>
    <scope>NUCLEOTIDE SEQUENCE [LARGE SCALE GENOMIC DNA]</scope>
    <source>
        <strain evidence="7 10">Z-2</strain>
    </source>
</reference>
<dbReference type="Proteomes" id="UP001265083">
    <property type="component" value="Unassembled WGS sequence"/>
</dbReference>
<evidence type="ECO:0000256" key="3">
    <source>
        <dbReference type="ARBA" id="ARBA00022832"/>
    </source>
</evidence>
<dbReference type="PANTHER" id="PTHR42964">
    <property type="entry name" value="ENOYL-COA HYDRATASE"/>
    <property type="match status" value="1"/>
</dbReference>
<dbReference type="InterPro" id="IPR051683">
    <property type="entry name" value="Enoyl-CoA_Hydratase/Isomerase"/>
</dbReference>
<comment type="similarity">
    <text evidence="2 6">Belongs to the enoyl-CoA hydratase/isomerase family.</text>
</comment>
<dbReference type="GO" id="GO:0004300">
    <property type="term" value="F:enoyl-CoA hydratase activity"/>
    <property type="evidence" value="ECO:0007669"/>
    <property type="project" value="UniProtKB-EC"/>
</dbReference>
<dbReference type="AlphaFoldDB" id="A0A1H2LFQ1"/>
<keyword evidence="3" id="KW-0443">Lipid metabolism</keyword>
<evidence type="ECO:0000256" key="4">
    <source>
        <dbReference type="ARBA" id="ARBA00023709"/>
    </source>
</evidence>
<proteinExistence type="inferred from homology"/>
<evidence type="ECO:0000313" key="7">
    <source>
        <dbReference type="EMBL" id="MDS1116579.1"/>
    </source>
</evidence>
<reference evidence="8 9" key="1">
    <citation type="submission" date="2016-10" db="EMBL/GenBank/DDBJ databases">
        <authorList>
            <person name="de Groot N.N."/>
        </authorList>
    </citation>
    <scope>NUCLEOTIDE SEQUENCE [LARGE SCALE GENOMIC DNA]</scope>
    <source>
        <strain evidence="8 9">DSM 44215</strain>
    </source>
</reference>
<dbReference type="EMBL" id="JAVLUS010000028">
    <property type="protein sequence ID" value="MDS1116579.1"/>
    <property type="molecule type" value="Genomic_DNA"/>
</dbReference>
<comment type="catalytic activity">
    <reaction evidence="4">
        <text>a (3S)-3-hydroxyacyl-CoA = a (2E)-enoyl-CoA + H2O</text>
        <dbReference type="Rhea" id="RHEA:16105"/>
        <dbReference type="ChEBI" id="CHEBI:15377"/>
        <dbReference type="ChEBI" id="CHEBI:57318"/>
        <dbReference type="ChEBI" id="CHEBI:58856"/>
        <dbReference type="EC" id="4.2.1.17"/>
    </reaction>
</comment>
<evidence type="ECO:0000256" key="5">
    <source>
        <dbReference type="ARBA" id="ARBA00023717"/>
    </source>
</evidence>
<accession>A0A1H2LFQ1</accession>
<evidence type="ECO:0000256" key="6">
    <source>
        <dbReference type="RuleBase" id="RU003707"/>
    </source>
</evidence>
<dbReference type="Gene3D" id="3.90.226.10">
    <property type="entry name" value="2-enoyl-CoA Hydratase, Chain A, domain 1"/>
    <property type="match status" value="1"/>
</dbReference>
<dbReference type="CDD" id="cd06558">
    <property type="entry name" value="crotonase-like"/>
    <property type="match status" value="1"/>
</dbReference>
<gene>
    <name evidence="7" type="ORF">RD149_22790</name>
    <name evidence="8" type="ORF">SAMN04488548_136284</name>
</gene>
<dbReference type="InterPro" id="IPR001753">
    <property type="entry name" value="Enoyl-CoA_hydra/iso"/>
</dbReference>
<name>A0A1H2LFQ1_9ACTN</name>
<dbReference type="EMBL" id="FNLM01000036">
    <property type="protein sequence ID" value="SDU79863.1"/>
    <property type="molecule type" value="Genomic_DNA"/>
</dbReference>
<dbReference type="InterPro" id="IPR029045">
    <property type="entry name" value="ClpP/crotonase-like_dom_sf"/>
</dbReference>
<dbReference type="InterPro" id="IPR018376">
    <property type="entry name" value="Enoyl-CoA_hyd/isom_CS"/>
</dbReference>
<organism evidence="8 9">
    <name type="scientific">Gordonia westfalica</name>
    <dbReference type="NCBI Taxonomy" id="158898"/>
    <lineage>
        <taxon>Bacteria</taxon>
        <taxon>Bacillati</taxon>
        <taxon>Actinomycetota</taxon>
        <taxon>Actinomycetes</taxon>
        <taxon>Mycobacteriales</taxon>
        <taxon>Gordoniaceae</taxon>
        <taxon>Gordonia</taxon>
    </lineage>
</organism>
<protein>
    <submittedName>
        <fullName evidence="7 8">Enoyl-CoA hydratase</fullName>
    </submittedName>
</protein>
<dbReference type="Proteomes" id="UP000183180">
    <property type="component" value="Unassembled WGS sequence"/>
</dbReference>